<gene>
    <name evidence="2" type="ORF">ebA884</name>
</gene>
<keyword evidence="3" id="KW-1185">Reference proteome</keyword>
<proteinExistence type="predicted"/>
<feature type="compositionally biased region" description="Gly residues" evidence="1">
    <location>
        <begin position="15"/>
        <end position="24"/>
    </location>
</feature>
<dbReference type="AlphaFoldDB" id="Q5P7W6"/>
<sequence>MSRPDPAGRPRSGPHSGGAAGKTSGGADRDDCRWSARYANAVVSRPGR</sequence>
<reference evidence="2 3" key="1">
    <citation type="journal article" date="2005" name="Arch. Microbiol.">
        <title>The genome sequence of an anaerobic aromatic-degrading denitrifying bacterium, strain EbN1.</title>
        <authorList>
            <person name="Rabus R."/>
            <person name="Kube M."/>
            <person name="Heider J."/>
            <person name="Beck A."/>
            <person name="Heitmann K."/>
            <person name="Widdel F."/>
            <person name="Reinhardt R."/>
        </authorList>
    </citation>
    <scope>NUCLEOTIDE SEQUENCE [LARGE SCALE GENOMIC DNA]</scope>
    <source>
        <strain evidence="2 3">EbN1</strain>
    </source>
</reference>
<protein>
    <submittedName>
        <fullName evidence="2">Uncharacterized protein</fullName>
    </submittedName>
</protein>
<dbReference type="STRING" id="76114.ebA884"/>
<evidence type="ECO:0000313" key="3">
    <source>
        <dbReference type="Proteomes" id="UP000006552"/>
    </source>
</evidence>
<evidence type="ECO:0000313" key="2">
    <source>
        <dbReference type="EMBL" id="CAI06595.1"/>
    </source>
</evidence>
<feature type="region of interest" description="Disordered" evidence="1">
    <location>
        <begin position="1"/>
        <end position="33"/>
    </location>
</feature>
<evidence type="ECO:0000256" key="1">
    <source>
        <dbReference type="SAM" id="MobiDB-lite"/>
    </source>
</evidence>
<organism evidence="2 3">
    <name type="scientific">Aromatoleum aromaticum (strain DSM 19018 / LMG 30748 / EbN1)</name>
    <name type="common">Azoarcus sp. (strain EbN1)</name>
    <dbReference type="NCBI Taxonomy" id="76114"/>
    <lineage>
        <taxon>Bacteria</taxon>
        <taxon>Pseudomonadati</taxon>
        <taxon>Pseudomonadota</taxon>
        <taxon>Betaproteobacteria</taxon>
        <taxon>Rhodocyclales</taxon>
        <taxon>Rhodocyclaceae</taxon>
        <taxon>Aromatoleum</taxon>
    </lineage>
</organism>
<dbReference type="Proteomes" id="UP000006552">
    <property type="component" value="Chromosome"/>
</dbReference>
<accession>Q5P7W6</accession>
<name>Q5P7W6_AROAE</name>
<dbReference type="HOGENOM" id="CLU_3148889_0_0_4"/>
<dbReference type="KEGG" id="eba:ebA884"/>
<dbReference type="EMBL" id="CR555306">
    <property type="protein sequence ID" value="CAI06595.1"/>
    <property type="molecule type" value="Genomic_DNA"/>
</dbReference>